<dbReference type="PANTHER" id="PTHR46093">
    <property type="entry name" value="ACYL-COA-BINDING DOMAIN-CONTAINING PROTEIN 5"/>
    <property type="match status" value="1"/>
</dbReference>
<gene>
    <name evidence="5" type="ORF">AMORRO_LOCUS3200</name>
</gene>
<name>A0A9N9EZC6_9GLOM</name>
<evidence type="ECO:0000256" key="1">
    <source>
        <dbReference type="ARBA" id="ARBA00022441"/>
    </source>
</evidence>
<keyword evidence="1" id="KW-0880">Kelch repeat</keyword>
<organism evidence="5 6">
    <name type="scientific">Acaulospora morrowiae</name>
    <dbReference type="NCBI Taxonomy" id="94023"/>
    <lineage>
        <taxon>Eukaryota</taxon>
        <taxon>Fungi</taxon>
        <taxon>Fungi incertae sedis</taxon>
        <taxon>Mucoromycota</taxon>
        <taxon>Glomeromycotina</taxon>
        <taxon>Glomeromycetes</taxon>
        <taxon>Diversisporales</taxon>
        <taxon>Acaulosporaceae</taxon>
        <taxon>Acaulospora</taxon>
    </lineage>
</organism>
<keyword evidence="4" id="KW-0732">Signal</keyword>
<evidence type="ECO:0000256" key="4">
    <source>
        <dbReference type="SAM" id="SignalP"/>
    </source>
</evidence>
<keyword evidence="2" id="KW-0677">Repeat</keyword>
<dbReference type="Pfam" id="PF24681">
    <property type="entry name" value="Kelch_KLHDC2_KLHL20_DRC7"/>
    <property type="match status" value="1"/>
</dbReference>
<evidence type="ECO:0000313" key="5">
    <source>
        <dbReference type="EMBL" id="CAG8499881.1"/>
    </source>
</evidence>
<dbReference type="EMBL" id="CAJVPV010001508">
    <property type="protein sequence ID" value="CAG8499881.1"/>
    <property type="molecule type" value="Genomic_DNA"/>
</dbReference>
<dbReference type="InterPro" id="IPR015915">
    <property type="entry name" value="Kelch-typ_b-propeller"/>
</dbReference>
<dbReference type="AlphaFoldDB" id="A0A9N9EZC6"/>
<sequence>MKLSSLLILLTYFLNVPNSLSTSSRFARWTHASALVGDKLYFICGMIDLKSVIGTRDLFYLDLSKNFKDSLPIIEISSNLLVVNSEPYVLNEARDDIDFVFTFSTHNNTWQRPSIYGTPPTSNPLAAIYSVVDKAGKIYLFGGDNRIIAFSKIFILDTIKLSWLSSSNAGLPFNKTNYAGVLLNTGEILYIGGVENFHSDKVSDINKILVYDTKSSEWSMTTVDGSIIDSRVHHTAILALVDDKLYFMCGMPDSKYDVGTRDLFYLDLSKNFKGSLPIIEISSNLPVEVRWSTASVYGSSIFMSGGWLAYVSNGTRDSIDFIFTFSTKNNTWQRPSIYGTPPASNPLAATYSIIDKAGKLYLFGGDNRVIAYSVLLNNGEILYIGGKENYQTGKVADINKILVYDTKSSEWSTTIVGGSIIDSRIHHTAILGATIRYLSLSNEIYLFNIRKNAWTTEFISNSVPATTGDPTTTASVSTSTTASSNPQSITVIIAISASVTIGAMVLIALVVFLAYRYYKKRKLSNVIRVL</sequence>
<feature type="chain" id="PRO_5040256896" evidence="4">
    <location>
        <begin position="22"/>
        <end position="530"/>
    </location>
</feature>
<evidence type="ECO:0000256" key="3">
    <source>
        <dbReference type="SAM" id="Phobius"/>
    </source>
</evidence>
<comment type="caution">
    <text evidence="5">The sequence shown here is derived from an EMBL/GenBank/DDBJ whole genome shotgun (WGS) entry which is preliminary data.</text>
</comment>
<feature type="signal peptide" evidence="4">
    <location>
        <begin position="1"/>
        <end position="21"/>
    </location>
</feature>
<accession>A0A9N9EZC6</accession>
<evidence type="ECO:0000256" key="2">
    <source>
        <dbReference type="ARBA" id="ARBA00022737"/>
    </source>
</evidence>
<dbReference type="OrthoDB" id="432528at2759"/>
<keyword evidence="3" id="KW-1133">Transmembrane helix</keyword>
<dbReference type="InterPro" id="IPR011043">
    <property type="entry name" value="Gal_Oxase/kelch_b-propeller"/>
</dbReference>
<evidence type="ECO:0000313" key="6">
    <source>
        <dbReference type="Proteomes" id="UP000789342"/>
    </source>
</evidence>
<proteinExistence type="predicted"/>
<dbReference type="SUPFAM" id="SSF50965">
    <property type="entry name" value="Galactose oxidase, central domain"/>
    <property type="match status" value="1"/>
</dbReference>
<dbReference type="Proteomes" id="UP000789342">
    <property type="component" value="Unassembled WGS sequence"/>
</dbReference>
<dbReference type="Gene3D" id="2.120.10.80">
    <property type="entry name" value="Kelch-type beta propeller"/>
    <property type="match status" value="2"/>
</dbReference>
<dbReference type="PANTHER" id="PTHR46093:SF18">
    <property type="entry name" value="FIBRONECTIN TYPE-III DOMAIN-CONTAINING PROTEIN"/>
    <property type="match status" value="1"/>
</dbReference>
<reference evidence="5" key="1">
    <citation type="submission" date="2021-06" db="EMBL/GenBank/DDBJ databases">
        <authorList>
            <person name="Kallberg Y."/>
            <person name="Tangrot J."/>
            <person name="Rosling A."/>
        </authorList>
    </citation>
    <scope>NUCLEOTIDE SEQUENCE</scope>
    <source>
        <strain evidence="5">CL551</strain>
    </source>
</reference>
<keyword evidence="6" id="KW-1185">Reference proteome</keyword>
<feature type="transmembrane region" description="Helical" evidence="3">
    <location>
        <begin position="489"/>
        <end position="515"/>
    </location>
</feature>
<keyword evidence="3" id="KW-0472">Membrane</keyword>
<keyword evidence="3" id="KW-0812">Transmembrane</keyword>
<protein>
    <submittedName>
        <fullName evidence="5">8020_t:CDS:1</fullName>
    </submittedName>
</protein>
<dbReference type="SUPFAM" id="SSF117281">
    <property type="entry name" value="Kelch motif"/>
    <property type="match status" value="1"/>
</dbReference>